<dbReference type="OrthoDB" id="293695at2759"/>
<keyword evidence="1" id="KW-0472">Membrane</keyword>
<dbReference type="OMA" id="CLTEDDY"/>
<evidence type="ECO:0000256" key="1">
    <source>
        <dbReference type="SAM" id="Phobius"/>
    </source>
</evidence>
<proteinExistence type="predicted"/>
<dbReference type="AlphaFoldDB" id="A0A8S1UWG4"/>
<comment type="caution">
    <text evidence="2">The sequence shown here is derived from an EMBL/GenBank/DDBJ whole genome shotgun (WGS) entry which is preliminary data.</text>
</comment>
<feature type="transmembrane region" description="Helical" evidence="1">
    <location>
        <begin position="383"/>
        <end position="409"/>
    </location>
</feature>
<gene>
    <name evidence="2" type="ORF">POCTA_138.1.T0520034</name>
</gene>
<evidence type="ECO:0000313" key="3">
    <source>
        <dbReference type="Proteomes" id="UP000683925"/>
    </source>
</evidence>
<evidence type="ECO:0000313" key="2">
    <source>
        <dbReference type="EMBL" id="CAD8168523.1"/>
    </source>
</evidence>
<keyword evidence="3" id="KW-1185">Reference proteome</keyword>
<organism evidence="2 3">
    <name type="scientific">Paramecium octaurelia</name>
    <dbReference type="NCBI Taxonomy" id="43137"/>
    <lineage>
        <taxon>Eukaryota</taxon>
        <taxon>Sar</taxon>
        <taxon>Alveolata</taxon>
        <taxon>Ciliophora</taxon>
        <taxon>Intramacronucleata</taxon>
        <taxon>Oligohymenophorea</taxon>
        <taxon>Peniculida</taxon>
        <taxon>Parameciidae</taxon>
        <taxon>Paramecium</taxon>
    </lineage>
</organism>
<protein>
    <recommendedName>
        <fullName evidence="4">Transmembrane protein</fullName>
    </recommendedName>
</protein>
<reference evidence="2" key="1">
    <citation type="submission" date="2021-01" db="EMBL/GenBank/DDBJ databases">
        <authorList>
            <consortium name="Genoscope - CEA"/>
            <person name="William W."/>
        </authorList>
    </citation>
    <scope>NUCLEOTIDE SEQUENCE</scope>
</reference>
<dbReference type="Proteomes" id="UP000683925">
    <property type="component" value="Unassembled WGS sequence"/>
</dbReference>
<keyword evidence="1" id="KW-1133">Transmembrane helix</keyword>
<sequence>MCIVSCSQFRDMKMKSQIIILDMMILLIVLSVCTLGIYVEAVIFYDISLESSNIMMNVTDIKQIDSMGNQVEAYLIKKHKRSIQLLDNVASFLFYLANHQTQFFVNQDLQLCLTEDDYKISKYIQGIPQFCYQIHSEQYQQIILNDNIKLLYQGLKQLDQYSLLFNMQWPNFLQVVDTSPILFDSLYPTGVLLKNYNPQDRIWYQNHMAQANNTNKELFFFTNVYQVLYGTDKFSFSITQSLFDKQKEFFAILKTQVFVTDENLQKIQFNVLLINQEGQVMHYGMENPIRNVEALYIYNETITGFNFTDWKEIEKKANKEESSQNHYDQILMLYNKLYQSFVNIRCKKFVKENFTLILFTNLTQQNILEQKILDEQKGFYLQYGYAVLIIFGLAIFLFCLSVFFINLICNPIVNLRLKISQHVLEMGNNTDKIMFKMQSCKKNNNDVINKLNEMFMNISDTLKLNSNKKNKQCRLIEKMQYNRRNVQGSCQKLNQSIRSLSDFNQNYIDFNQFNKEVLDLLMNCTHSQF</sequence>
<dbReference type="EMBL" id="CAJJDP010000052">
    <property type="protein sequence ID" value="CAD8168523.1"/>
    <property type="molecule type" value="Genomic_DNA"/>
</dbReference>
<evidence type="ECO:0008006" key="4">
    <source>
        <dbReference type="Google" id="ProtNLM"/>
    </source>
</evidence>
<accession>A0A8S1UWG4</accession>
<keyword evidence="1" id="KW-0812">Transmembrane</keyword>
<name>A0A8S1UWG4_PAROT</name>
<feature type="transmembrane region" description="Helical" evidence="1">
    <location>
        <begin position="20"/>
        <end position="45"/>
    </location>
</feature>